<evidence type="ECO:0000313" key="2">
    <source>
        <dbReference type="Proteomes" id="UP001165960"/>
    </source>
</evidence>
<evidence type="ECO:0000313" key="1">
    <source>
        <dbReference type="EMBL" id="KAJ9071890.1"/>
    </source>
</evidence>
<name>A0ACC2TB70_9FUNG</name>
<reference evidence="1" key="1">
    <citation type="submission" date="2022-04" db="EMBL/GenBank/DDBJ databases">
        <title>Genome of the entomopathogenic fungus Entomophthora muscae.</title>
        <authorList>
            <person name="Elya C."/>
            <person name="Lovett B.R."/>
            <person name="Lee E."/>
            <person name="Macias A.M."/>
            <person name="Hajek A.E."/>
            <person name="De Bivort B.L."/>
            <person name="Kasson M.T."/>
            <person name="De Fine Licht H.H."/>
            <person name="Stajich J.E."/>
        </authorList>
    </citation>
    <scope>NUCLEOTIDE SEQUENCE</scope>
    <source>
        <strain evidence="1">Berkeley</strain>
    </source>
</reference>
<organism evidence="1 2">
    <name type="scientific">Entomophthora muscae</name>
    <dbReference type="NCBI Taxonomy" id="34485"/>
    <lineage>
        <taxon>Eukaryota</taxon>
        <taxon>Fungi</taxon>
        <taxon>Fungi incertae sedis</taxon>
        <taxon>Zoopagomycota</taxon>
        <taxon>Entomophthoromycotina</taxon>
        <taxon>Entomophthoromycetes</taxon>
        <taxon>Entomophthorales</taxon>
        <taxon>Entomophthoraceae</taxon>
        <taxon>Entomophthora</taxon>
    </lineage>
</organism>
<dbReference type="EMBL" id="QTSX02003089">
    <property type="protein sequence ID" value="KAJ9071890.1"/>
    <property type="molecule type" value="Genomic_DNA"/>
</dbReference>
<dbReference type="Proteomes" id="UP001165960">
    <property type="component" value="Unassembled WGS sequence"/>
</dbReference>
<sequence length="126" mass="14147">MVPKMKITPDCYLSCLQACTCPADAVTLFKRLCKTVTSSSLLSRNPGIDATEDVALYFEEVFAQTDVTLSRVFFSVQQCHDFPCPEIVEFFSASNVCRYFPWYPSAVSCESDSIHVRILKALLPFV</sequence>
<gene>
    <name evidence="1" type="ORF">DSO57_1032763</name>
</gene>
<comment type="caution">
    <text evidence="1">The sequence shown here is derived from an EMBL/GenBank/DDBJ whole genome shotgun (WGS) entry which is preliminary data.</text>
</comment>
<accession>A0ACC2TB70</accession>
<proteinExistence type="predicted"/>
<keyword evidence="2" id="KW-1185">Reference proteome</keyword>
<protein>
    <submittedName>
        <fullName evidence="1">Uncharacterized protein</fullName>
    </submittedName>
</protein>